<sequence>MITSEEPMNRSIQHNSIKKYCHDEEEIRMQFIVAIHKKRFGRKTSDLAPEEVNNDEEIGFMKSMVEIQTLCNNLEQDCTILIRENCSYNQTLCTAFVFAMLLAIVSAFGSTLEHQHHQEAFETKRGLLRKQQSPQPKYNQRTLQMDQHEFILKDEYLKLQDLNRNVWEVENEKRELQRKQQTLKDELLHLRQVEEDSVGAAVVFQFMKEIAVGIFSSSFL</sequence>
<feature type="coiled-coil region" evidence="1">
    <location>
        <begin position="152"/>
        <end position="196"/>
    </location>
</feature>
<comment type="caution">
    <text evidence="2">The sequence shown here is derived from an EMBL/GenBank/DDBJ whole genome shotgun (WGS) entry which is preliminary data.</text>
</comment>
<dbReference type="EMBL" id="BLLK01000074">
    <property type="protein sequence ID" value="GFH61385.1"/>
    <property type="molecule type" value="Genomic_DNA"/>
</dbReference>
<proteinExistence type="predicted"/>
<dbReference type="Proteomes" id="UP001054902">
    <property type="component" value="Unassembled WGS sequence"/>
</dbReference>
<organism evidence="2 3">
    <name type="scientific">Chaetoceros tenuissimus</name>
    <dbReference type="NCBI Taxonomy" id="426638"/>
    <lineage>
        <taxon>Eukaryota</taxon>
        <taxon>Sar</taxon>
        <taxon>Stramenopiles</taxon>
        <taxon>Ochrophyta</taxon>
        <taxon>Bacillariophyta</taxon>
        <taxon>Coscinodiscophyceae</taxon>
        <taxon>Chaetocerotophycidae</taxon>
        <taxon>Chaetocerotales</taxon>
        <taxon>Chaetocerotaceae</taxon>
        <taxon>Chaetoceros</taxon>
    </lineage>
</organism>
<evidence type="ECO:0000313" key="3">
    <source>
        <dbReference type="Proteomes" id="UP001054902"/>
    </source>
</evidence>
<evidence type="ECO:0000313" key="2">
    <source>
        <dbReference type="EMBL" id="GFH61385.1"/>
    </source>
</evidence>
<dbReference type="AlphaFoldDB" id="A0AAD3HF59"/>
<evidence type="ECO:0000256" key="1">
    <source>
        <dbReference type="SAM" id="Coils"/>
    </source>
</evidence>
<protein>
    <submittedName>
        <fullName evidence="2">Uncharacterized protein</fullName>
    </submittedName>
</protein>
<name>A0AAD3HF59_9STRA</name>
<gene>
    <name evidence="2" type="ORF">CTEN210_17861</name>
</gene>
<keyword evidence="1" id="KW-0175">Coiled coil</keyword>
<keyword evidence="3" id="KW-1185">Reference proteome</keyword>
<reference evidence="2 3" key="1">
    <citation type="journal article" date="2021" name="Sci. Rep.">
        <title>The genome of the diatom Chaetoceros tenuissimus carries an ancient integrated fragment of an extant virus.</title>
        <authorList>
            <person name="Hongo Y."/>
            <person name="Kimura K."/>
            <person name="Takaki Y."/>
            <person name="Yoshida Y."/>
            <person name="Baba S."/>
            <person name="Kobayashi G."/>
            <person name="Nagasaki K."/>
            <person name="Hano T."/>
            <person name="Tomaru Y."/>
        </authorList>
    </citation>
    <scope>NUCLEOTIDE SEQUENCE [LARGE SCALE GENOMIC DNA]</scope>
    <source>
        <strain evidence="2 3">NIES-3715</strain>
    </source>
</reference>
<accession>A0AAD3HF59</accession>